<comment type="cofactor">
    <cofactor evidence="6">
        <name>Mg(2+)</name>
        <dbReference type="ChEBI" id="CHEBI:18420"/>
    </cofactor>
    <text evidence="6">Binds 1 Mg(2+) ion per monomer.</text>
</comment>
<evidence type="ECO:0000256" key="5">
    <source>
        <dbReference type="ARBA" id="ARBA00048200"/>
    </source>
</evidence>
<dbReference type="Gene3D" id="3.90.25.10">
    <property type="entry name" value="UDP-galactose 4-epimerase, domain 1"/>
    <property type="match status" value="1"/>
</dbReference>
<dbReference type="EC" id="1.1.1.133" evidence="3 6"/>
<name>A0ABS7E6E1_9GAMM</name>
<evidence type="ECO:0000259" key="7">
    <source>
        <dbReference type="Pfam" id="PF04321"/>
    </source>
</evidence>
<comment type="caution">
    <text evidence="8">The sequence shown here is derived from an EMBL/GenBank/DDBJ whole genome shotgun (WGS) entry which is preliminary data.</text>
</comment>
<dbReference type="NCBIfam" id="TIGR01214">
    <property type="entry name" value="rmlD"/>
    <property type="match status" value="1"/>
</dbReference>
<keyword evidence="6 8" id="KW-0560">Oxidoreductase</keyword>
<keyword evidence="9" id="KW-1185">Reference proteome</keyword>
<comment type="function">
    <text evidence="6">Catalyzes the reduction of dTDP-6-deoxy-L-lyxo-4-hexulose to yield dTDP-L-rhamnose.</text>
</comment>
<dbReference type="Gene3D" id="3.40.50.720">
    <property type="entry name" value="NAD(P)-binding Rossmann-like Domain"/>
    <property type="match status" value="1"/>
</dbReference>
<feature type="domain" description="RmlD-like substrate binding" evidence="7">
    <location>
        <begin position="21"/>
        <end position="303"/>
    </location>
</feature>
<evidence type="ECO:0000256" key="6">
    <source>
        <dbReference type="RuleBase" id="RU364082"/>
    </source>
</evidence>
<keyword evidence="6" id="KW-0521">NADP</keyword>
<dbReference type="SUPFAM" id="SSF51735">
    <property type="entry name" value="NAD(P)-binding Rossmann-fold domains"/>
    <property type="match status" value="1"/>
</dbReference>
<dbReference type="InterPro" id="IPR005913">
    <property type="entry name" value="dTDP_dehydrorham_reduct"/>
</dbReference>
<gene>
    <name evidence="8" type="primary">rfbD</name>
    <name evidence="8" type="ORF">K0625_16315</name>
</gene>
<dbReference type="PANTHER" id="PTHR10491:SF4">
    <property type="entry name" value="METHIONINE ADENOSYLTRANSFERASE 2 SUBUNIT BETA"/>
    <property type="match status" value="1"/>
</dbReference>
<evidence type="ECO:0000256" key="4">
    <source>
        <dbReference type="ARBA" id="ARBA00017099"/>
    </source>
</evidence>
<evidence type="ECO:0000313" key="9">
    <source>
        <dbReference type="Proteomes" id="UP001195963"/>
    </source>
</evidence>
<sequence>MNMDSVNLAPDKRLHSRKQVKVLVIGKHGLLALELADTVPTDVELTCLSRTEIDLTEPSDINRVISTIKPNIIINVSGFTDVEAAESSYENAHALNGKAVGNIASAAFNAKVRLIHISTDFVFDGSSQRPYTVDDKPNPINVYGQSKLAGEVAIAKYHSDNFTIVRTSWLYSSFGKNFVKTMLNLMLEKEQLNIVNDQLGSPTYAKGLAHFLWCLIKLEKWQAIYHWSDLGITSWYEFAIAIQELGIKHGLLQYQIPIKPIRSVNYPSLAKRPSFSALDCTASQMILTGKAWQDELTDFIKALKLTL</sequence>
<comment type="similarity">
    <text evidence="2 6">Belongs to the dTDP-4-dehydrorhamnose reductase family.</text>
</comment>
<protein>
    <recommendedName>
        <fullName evidence="4 6">dTDP-4-dehydrorhamnose reductase</fullName>
        <ecNumber evidence="3 6">1.1.1.133</ecNumber>
    </recommendedName>
</protein>
<evidence type="ECO:0000313" key="8">
    <source>
        <dbReference type="EMBL" id="MBW8185225.1"/>
    </source>
</evidence>
<dbReference type="Proteomes" id="UP001195963">
    <property type="component" value="Unassembled WGS sequence"/>
</dbReference>
<dbReference type="EMBL" id="JAHZST010000012">
    <property type="protein sequence ID" value="MBW8185225.1"/>
    <property type="molecule type" value="Genomic_DNA"/>
</dbReference>
<dbReference type="Pfam" id="PF04321">
    <property type="entry name" value="RmlD_sub_bind"/>
    <property type="match status" value="1"/>
</dbReference>
<evidence type="ECO:0000256" key="2">
    <source>
        <dbReference type="ARBA" id="ARBA00010944"/>
    </source>
</evidence>
<dbReference type="InterPro" id="IPR036291">
    <property type="entry name" value="NAD(P)-bd_dom_sf"/>
</dbReference>
<evidence type="ECO:0000256" key="3">
    <source>
        <dbReference type="ARBA" id="ARBA00012929"/>
    </source>
</evidence>
<organism evidence="8 9">
    <name type="scientific">Shewanella nanhaiensis</name>
    <dbReference type="NCBI Taxonomy" id="2864872"/>
    <lineage>
        <taxon>Bacteria</taxon>
        <taxon>Pseudomonadati</taxon>
        <taxon>Pseudomonadota</taxon>
        <taxon>Gammaproteobacteria</taxon>
        <taxon>Alteromonadales</taxon>
        <taxon>Shewanellaceae</taxon>
        <taxon>Shewanella</taxon>
    </lineage>
</organism>
<proteinExistence type="inferred from homology"/>
<reference evidence="8 9" key="1">
    <citation type="submission" date="2021-07" db="EMBL/GenBank/DDBJ databases">
        <title>Shewanella sp. nov, isolated from SCS.</title>
        <authorList>
            <person name="Cao W.R."/>
        </authorList>
    </citation>
    <scope>NUCLEOTIDE SEQUENCE [LARGE SCALE GENOMIC DNA]</scope>
    <source>
        <strain evidence="8 9">NR704-98</strain>
    </source>
</reference>
<comment type="catalytic activity">
    <reaction evidence="5 6">
        <text>dTDP-beta-L-rhamnose + NADP(+) = dTDP-4-dehydro-beta-L-rhamnose + NADPH + H(+)</text>
        <dbReference type="Rhea" id="RHEA:21796"/>
        <dbReference type="ChEBI" id="CHEBI:15378"/>
        <dbReference type="ChEBI" id="CHEBI:57510"/>
        <dbReference type="ChEBI" id="CHEBI:57783"/>
        <dbReference type="ChEBI" id="CHEBI:58349"/>
        <dbReference type="ChEBI" id="CHEBI:62830"/>
        <dbReference type="EC" id="1.1.1.133"/>
    </reaction>
</comment>
<accession>A0ABS7E6E1</accession>
<dbReference type="InterPro" id="IPR029903">
    <property type="entry name" value="RmlD-like-bd"/>
</dbReference>
<evidence type="ECO:0000256" key="1">
    <source>
        <dbReference type="ARBA" id="ARBA00004781"/>
    </source>
</evidence>
<dbReference type="GO" id="GO:0008831">
    <property type="term" value="F:dTDP-4-dehydrorhamnose reductase activity"/>
    <property type="evidence" value="ECO:0007669"/>
    <property type="project" value="UniProtKB-EC"/>
</dbReference>
<dbReference type="CDD" id="cd05254">
    <property type="entry name" value="dTDP_HR_like_SDR_e"/>
    <property type="match status" value="1"/>
</dbReference>
<comment type="pathway">
    <text evidence="1 6">Carbohydrate biosynthesis; dTDP-L-rhamnose biosynthesis.</text>
</comment>
<dbReference type="PANTHER" id="PTHR10491">
    <property type="entry name" value="DTDP-4-DEHYDRORHAMNOSE REDUCTASE"/>
    <property type="match status" value="1"/>
</dbReference>